<proteinExistence type="predicted"/>
<feature type="transmembrane region" description="Helical" evidence="1">
    <location>
        <begin position="55"/>
        <end position="72"/>
    </location>
</feature>
<evidence type="ECO:0000313" key="3">
    <source>
        <dbReference type="Proteomes" id="UP001165124"/>
    </source>
</evidence>
<evidence type="ECO:0000256" key="1">
    <source>
        <dbReference type="SAM" id="Phobius"/>
    </source>
</evidence>
<name>A0A9W6PWJ5_9ACTN</name>
<dbReference type="EMBL" id="BSRZ01000005">
    <property type="protein sequence ID" value="GLW64303.1"/>
    <property type="molecule type" value="Genomic_DNA"/>
</dbReference>
<organism evidence="2 3">
    <name type="scientific">Actinomadura rubrobrunea</name>
    <dbReference type="NCBI Taxonomy" id="115335"/>
    <lineage>
        <taxon>Bacteria</taxon>
        <taxon>Bacillati</taxon>
        <taxon>Actinomycetota</taxon>
        <taxon>Actinomycetes</taxon>
        <taxon>Streptosporangiales</taxon>
        <taxon>Thermomonosporaceae</taxon>
        <taxon>Actinomadura</taxon>
    </lineage>
</organism>
<dbReference type="AlphaFoldDB" id="A0A9W6PWJ5"/>
<dbReference type="Proteomes" id="UP001165124">
    <property type="component" value="Unassembled WGS sequence"/>
</dbReference>
<feature type="transmembrane region" description="Helical" evidence="1">
    <location>
        <begin position="21"/>
        <end position="43"/>
    </location>
</feature>
<gene>
    <name evidence="2" type="ORF">Arub01_25470</name>
</gene>
<evidence type="ECO:0000313" key="2">
    <source>
        <dbReference type="EMBL" id="GLW64303.1"/>
    </source>
</evidence>
<dbReference type="NCBIfam" id="NF033611">
    <property type="entry name" value="SAVED"/>
    <property type="match status" value="1"/>
</dbReference>
<reference evidence="2" key="1">
    <citation type="submission" date="2023-02" db="EMBL/GenBank/DDBJ databases">
        <title>Actinomadura rubrobrunea NBRC 14622.</title>
        <authorList>
            <person name="Ichikawa N."/>
            <person name="Sato H."/>
            <person name="Tonouchi N."/>
        </authorList>
    </citation>
    <scope>NUCLEOTIDE SEQUENCE</scope>
    <source>
        <strain evidence="2">NBRC 14622</strain>
    </source>
</reference>
<keyword evidence="1" id="KW-0812">Transmembrane</keyword>
<comment type="caution">
    <text evidence="2">The sequence shown here is derived from an EMBL/GenBank/DDBJ whole genome shotgun (WGS) entry which is preliminary data.</text>
</comment>
<keyword evidence="3" id="KW-1185">Reference proteome</keyword>
<protein>
    <recommendedName>
        <fullName evidence="4">SAVED domain-containing protein</fullName>
    </recommendedName>
</protein>
<keyword evidence="1" id="KW-0472">Membrane</keyword>
<sequence>MPRLRVVGSAARPPGSLREAFSDGSAWIGLGSAVAAGFGVEAIKSIATGDARGRWWFILLFAVGLALIIFGFRKRGQLRRTNVGIVATVFDARRSLARAEQLDAQAETYSQNTCQHTFKTSFRLPDDLADSSQLVDALAEETLAAITMAERLTPGASRINLIPTMPLHIAFWFGAKLGHSHARQISVHAIRERDGEPSYFPATSLRAVEHTVEPLILEPLRTISESPVAALALDLQGRGDQFFDQVVAACHQHRIGRLLPLRSPHSQLSPDEQTFTGVVEQTCRAWRDAPLPDASRTARHAIFLSGPVAISLTLGARLASNNHGRWTAFTLNQQTGEYEPFPPSPKNEHNQLE</sequence>
<evidence type="ECO:0008006" key="4">
    <source>
        <dbReference type="Google" id="ProtNLM"/>
    </source>
</evidence>
<dbReference type="InterPro" id="IPR040836">
    <property type="entry name" value="SAVED"/>
</dbReference>
<accession>A0A9W6PWJ5</accession>
<keyword evidence="1" id="KW-1133">Transmembrane helix</keyword>